<dbReference type="GeneID" id="109728389"/>
<evidence type="ECO:0000313" key="2">
    <source>
        <dbReference type="Proteomes" id="UP000515123"/>
    </source>
</evidence>
<feature type="region of interest" description="Disordered" evidence="1">
    <location>
        <begin position="151"/>
        <end position="206"/>
    </location>
</feature>
<protein>
    <submittedName>
        <fullName evidence="3">Serine/arginine repetitive matrix protein 1-like</fullName>
    </submittedName>
</protein>
<reference evidence="2" key="1">
    <citation type="journal article" date="2015" name="Nat. Genet.">
        <title>The pineapple genome and the evolution of CAM photosynthesis.</title>
        <authorList>
            <person name="Ming R."/>
            <person name="VanBuren R."/>
            <person name="Wai C.M."/>
            <person name="Tang H."/>
            <person name="Schatz M.C."/>
            <person name="Bowers J.E."/>
            <person name="Lyons E."/>
            <person name="Wang M.L."/>
            <person name="Chen J."/>
            <person name="Biggers E."/>
            <person name="Zhang J."/>
            <person name="Huang L."/>
            <person name="Zhang L."/>
            <person name="Miao W."/>
            <person name="Zhang J."/>
            <person name="Ye Z."/>
            <person name="Miao C."/>
            <person name="Lin Z."/>
            <person name="Wang H."/>
            <person name="Zhou H."/>
            <person name="Yim W.C."/>
            <person name="Priest H.D."/>
            <person name="Zheng C."/>
            <person name="Woodhouse M."/>
            <person name="Edger P.P."/>
            <person name="Guyot R."/>
            <person name="Guo H.B."/>
            <person name="Guo H."/>
            <person name="Zheng G."/>
            <person name="Singh R."/>
            <person name="Sharma A."/>
            <person name="Min X."/>
            <person name="Zheng Y."/>
            <person name="Lee H."/>
            <person name="Gurtowski J."/>
            <person name="Sedlazeck F.J."/>
            <person name="Harkess A."/>
            <person name="McKain M.R."/>
            <person name="Liao Z."/>
            <person name="Fang J."/>
            <person name="Liu J."/>
            <person name="Zhang X."/>
            <person name="Zhang Q."/>
            <person name="Hu W."/>
            <person name="Qin Y."/>
            <person name="Wang K."/>
            <person name="Chen L.Y."/>
            <person name="Shirley N."/>
            <person name="Lin Y.R."/>
            <person name="Liu L.Y."/>
            <person name="Hernandez A.G."/>
            <person name="Wright C.L."/>
            <person name="Bulone V."/>
            <person name="Tuskan G.A."/>
            <person name="Heath K."/>
            <person name="Zee F."/>
            <person name="Moore P.H."/>
            <person name="Sunkar R."/>
            <person name="Leebens-Mack J.H."/>
            <person name="Mockler T."/>
            <person name="Bennetzen J.L."/>
            <person name="Freeling M."/>
            <person name="Sankoff D."/>
            <person name="Paterson A.H."/>
            <person name="Zhu X."/>
            <person name="Yang X."/>
            <person name="Smith J.A."/>
            <person name="Cushman J.C."/>
            <person name="Paull R.E."/>
            <person name="Yu Q."/>
        </authorList>
    </citation>
    <scope>NUCLEOTIDE SEQUENCE [LARGE SCALE GENOMIC DNA]</scope>
    <source>
        <strain evidence="2">cv. F153</strain>
    </source>
</reference>
<feature type="region of interest" description="Disordered" evidence="1">
    <location>
        <begin position="88"/>
        <end position="107"/>
    </location>
</feature>
<feature type="compositionally biased region" description="Low complexity" evidence="1">
    <location>
        <begin position="163"/>
        <end position="186"/>
    </location>
</feature>
<name>A0A6P5H2X0_ANACO</name>
<feature type="compositionally biased region" description="Pro residues" evidence="1">
    <location>
        <begin position="187"/>
        <end position="206"/>
    </location>
</feature>
<dbReference type="RefSeq" id="XP_020114369.1">
    <property type="nucleotide sequence ID" value="XM_020258780.1"/>
</dbReference>
<keyword evidence="2" id="KW-1185">Reference proteome</keyword>
<reference evidence="3" key="2">
    <citation type="submission" date="2025-08" db="UniProtKB">
        <authorList>
            <consortium name="RefSeq"/>
        </authorList>
    </citation>
    <scope>IDENTIFICATION</scope>
    <source>
        <tissue evidence="3">Leaf</tissue>
    </source>
</reference>
<organism evidence="2 3">
    <name type="scientific">Ananas comosus</name>
    <name type="common">Pineapple</name>
    <name type="synonym">Ananas ananas</name>
    <dbReference type="NCBI Taxonomy" id="4615"/>
    <lineage>
        <taxon>Eukaryota</taxon>
        <taxon>Viridiplantae</taxon>
        <taxon>Streptophyta</taxon>
        <taxon>Embryophyta</taxon>
        <taxon>Tracheophyta</taxon>
        <taxon>Spermatophyta</taxon>
        <taxon>Magnoliopsida</taxon>
        <taxon>Liliopsida</taxon>
        <taxon>Poales</taxon>
        <taxon>Bromeliaceae</taxon>
        <taxon>Bromelioideae</taxon>
        <taxon>Ananas</taxon>
    </lineage>
</organism>
<evidence type="ECO:0000256" key="1">
    <source>
        <dbReference type="SAM" id="MobiDB-lite"/>
    </source>
</evidence>
<sequence>MNMQYTENDNTKIGHDTSLFLTDNEKCNAAVNILLGVGSEMDLGPAWLLSSSSPLLFPLHSSPASAARRRAPPPCRRRRASRAMLRAASSLSLPSPHAGPRGPRPTCRCPPQPAIASRSHRTPLRTSRRPAARVARPCRASLAHLSAAPRAELRAPPARRARCPLPTARPVAASRAPRTRAAAPRPGGSPLPVPHALPPVPKLKIH</sequence>
<proteinExistence type="predicted"/>
<gene>
    <name evidence="3" type="primary">LOC109728389</name>
</gene>
<dbReference type="Proteomes" id="UP000515123">
    <property type="component" value="Linkage group 23"/>
</dbReference>
<accession>A0A6P5H2X0</accession>
<feature type="region of interest" description="Disordered" evidence="1">
    <location>
        <begin position="113"/>
        <end position="137"/>
    </location>
</feature>
<dbReference type="AlphaFoldDB" id="A0A6P5H2X0"/>
<feature type="compositionally biased region" description="Basic residues" evidence="1">
    <location>
        <begin position="118"/>
        <end position="131"/>
    </location>
</feature>
<evidence type="ECO:0000313" key="3">
    <source>
        <dbReference type="RefSeq" id="XP_020114369.1"/>
    </source>
</evidence>